<dbReference type="EMBL" id="FNKL01000004">
    <property type="protein sequence ID" value="SDR08146.1"/>
    <property type="molecule type" value="Genomic_DNA"/>
</dbReference>
<feature type="signal peptide" evidence="1">
    <location>
        <begin position="1"/>
        <end position="19"/>
    </location>
</feature>
<dbReference type="Proteomes" id="UP000199627">
    <property type="component" value="Unassembled WGS sequence"/>
</dbReference>
<organism evidence="2 3">
    <name type="scientific">Chryseobacterium soldanellicola</name>
    <dbReference type="NCBI Taxonomy" id="311333"/>
    <lineage>
        <taxon>Bacteria</taxon>
        <taxon>Pseudomonadati</taxon>
        <taxon>Bacteroidota</taxon>
        <taxon>Flavobacteriia</taxon>
        <taxon>Flavobacteriales</taxon>
        <taxon>Weeksellaceae</taxon>
        <taxon>Chryseobacterium group</taxon>
        <taxon>Chryseobacterium</taxon>
    </lineage>
</organism>
<sequence>MKTKIALMTAVMAFSYTFAQENPHMKLYSQKIDSIVVSEKSKMDTELNEIDKNFKENKISAEEKQKQRSEIASKYEQIINEKVDEQKSELEDATKSMVKNAVLGKKDTLHGGKNELALEFGGMKMKLNKDKNTPKDYLRTIELSVSLTGANLTSKEQPFTFFNKDSDVRNTVINSSSFTIRYENQVGGFTSPVFYRIGLGVRTDKYIPKYGKVFAQENNTLFVEDFDRGNLRKTNMKTNYIFLPVDLKFVLNPKYIDYEGVKYLDNKKSQLSIVAGIYGGVRLESVMYNKYSNENSKRIVERERVMQGVNNFVFGGKFGIGYGGFNIFIQKDFTPLFNDDAKLSKKYGLQIGIEIANVNF</sequence>
<evidence type="ECO:0000256" key="1">
    <source>
        <dbReference type="SAM" id="SignalP"/>
    </source>
</evidence>
<accession>A0A1H1G5Q2</accession>
<dbReference type="OrthoDB" id="1466811at2"/>
<protein>
    <recommendedName>
        <fullName evidence="4">Outer membrane protein beta-barrel domain-containing protein</fullName>
    </recommendedName>
</protein>
<keyword evidence="1" id="KW-0732">Signal</keyword>
<evidence type="ECO:0008006" key="4">
    <source>
        <dbReference type="Google" id="ProtNLM"/>
    </source>
</evidence>
<keyword evidence="3" id="KW-1185">Reference proteome</keyword>
<proteinExistence type="predicted"/>
<reference evidence="3" key="1">
    <citation type="submission" date="2016-10" db="EMBL/GenBank/DDBJ databases">
        <authorList>
            <person name="Varghese N."/>
            <person name="Submissions S."/>
        </authorList>
    </citation>
    <scope>NUCLEOTIDE SEQUENCE [LARGE SCALE GENOMIC DNA]</scope>
    <source>
        <strain evidence="3">DSM 17072</strain>
    </source>
</reference>
<evidence type="ECO:0000313" key="3">
    <source>
        <dbReference type="Proteomes" id="UP000199627"/>
    </source>
</evidence>
<name>A0A1H1G5Q2_9FLAO</name>
<feature type="chain" id="PRO_5011558365" description="Outer membrane protein beta-barrel domain-containing protein" evidence="1">
    <location>
        <begin position="20"/>
        <end position="360"/>
    </location>
</feature>
<dbReference type="AlphaFoldDB" id="A0A1H1G5Q2"/>
<dbReference type="STRING" id="311333.SAMN05421664_3445"/>
<dbReference type="RefSeq" id="WP_089756935.1">
    <property type="nucleotide sequence ID" value="NZ_FNKL01000004.1"/>
</dbReference>
<gene>
    <name evidence="2" type="ORF">SAMN05421664_3445</name>
</gene>
<evidence type="ECO:0000313" key="2">
    <source>
        <dbReference type="EMBL" id="SDR08146.1"/>
    </source>
</evidence>